<comment type="caution">
    <text evidence="11">The sequence shown here is derived from an EMBL/GenBank/DDBJ whole genome shotgun (WGS) entry which is preliminary data.</text>
</comment>
<dbReference type="InterPro" id="IPR005580">
    <property type="entry name" value="DbpA/CsdA_RNA-bd_dom"/>
</dbReference>
<dbReference type="Pfam" id="PF00270">
    <property type="entry name" value="DEAD"/>
    <property type="match status" value="1"/>
</dbReference>
<keyword evidence="3 7" id="KW-0347">Helicase</keyword>
<sequence length="460" mass="50876">MSGFSKLPLSENLLQNLRLLAYTQPTAIQQEAIPFILAGKDVAAQAETGSGKTATYGLPILQHIDGNVQQVQALVIVPTRELATQVREELKRLGKHIQSLKISAVYGGHSFSEEEKSFRHPPQILIATPGRLLDHLRRNTVTLQTVEKLVIDEADKLLEMNFEEELNQLLAFLPKKRQSLLFSATLPDKVKMLISQTLVTPVFIQAGEQANPEQISFIAYKVPHLQKVTALLQLLAMLGQPRAVIFCNTRERVEEVAQQLNKKGLTAEALHGAMEQLNRDKALLKFKNGSAGLLVATDLAARGIHIAALGTVIHLEILREQASFLHRSGRTGRAGAEGNVYVLLSPEEEGYMQKWSQDVHLQWKKLDTSAPAQARNLSEVHTPEFLTLHIKAGKKEKISPRDIVGAIMAEAGLSASEIGKIEVHDHYSYVAVPYTQGKDILDKLNTGKIKGRKIRVTVVK</sequence>
<evidence type="ECO:0000256" key="4">
    <source>
        <dbReference type="ARBA" id="ARBA00022840"/>
    </source>
</evidence>
<dbReference type="PROSITE" id="PS00039">
    <property type="entry name" value="DEAD_ATP_HELICASE"/>
    <property type="match status" value="1"/>
</dbReference>
<dbReference type="InterPro" id="IPR027417">
    <property type="entry name" value="P-loop_NTPase"/>
</dbReference>
<dbReference type="RefSeq" id="WP_302038304.1">
    <property type="nucleotide sequence ID" value="NZ_JAUKPO010000007.1"/>
</dbReference>
<dbReference type="InterPro" id="IPR012677">
    <property type="entry name" value="Nucleotide-bd_a/b_plait_sf"/>
</dbReference>
<dbReference type="Pfam" id="PF00271">
    <property type="entry name" value="Helicase_C"/>
    <property type="match status" value="1"/>
</dbReference>
<keyword evidence="12" id="KW-1185">Reference proteome</keyword>
<dbReference type="PANTHER" id="PTHR47959:SF1">
    <property type="entry name" value="ATP-DEPENDENT RNA HELICASE DBPA"/>
    <property type="match status" value="1"/>
</dbReference>
<feature type="domain" description="Helicase C-terminal" evidence="9">
    <location>
        <begin position="230"/>
        <end position="378"/>
    </location>
</feature>
<proteinExistence type="inferred from homology"/>
<dbReference type="GO" id="GO:0004386">
    <property type="term" value="F:helicase activity"/>
    <property type="evidence" value="ECO:0007669"/>
    <property type="project" value="UniProtKB-KW"/>
</dbReference>
<name>A0ABT8R5X1_9BACT</name>
<gene>
    <name evidence="11" type="ORF">Q0590_14625</name>
</gene>
<feature type="short sequence motif" description="Q motif" evidence="6">
    <location>
        <begin position="2"/>
        <end position="30"/>
    </location>
</feature>
<dbReference type="Proteomes" id="UP001168528">
    <property type="component" value="Unassembled WGS sequence"/>
</dbReference>
<dbReference type="PROSITE" id="PS51195">
    <property type="entry name" value="Q_MOTIF"/>
    <property type="match status" value="1"/>
</dbReference>
<feature type="domain" description="Helicase ATP-binding" evidence="8">
    <location>
        <begin position="33"/>
        <end position="204"/>
    </location>
</feature>
<dbReference type="InterPro" id="IPR050079">
    <property type="entry name" value="DEAD_box_RNA_helicase"/>
</dbReference>
<keyword evidence="4 7" id="KW-0067">ATP-binding</keyword>
<evidence type="ECO:0000259" key="9">
    <source>
        <dbReference type="PROSITE" id="PS51194"/>
    </source>
</evidence>
<evidence type="ECO:0000256" key="6">
    <source>
        <dbReference type="PROSITE-ProRule" id="PRU00552"/>
    </source>
</evidence>
<evidence type="ECO:0000256" key="7">
    <source>
        <dbReference type="RuleBase" id="RU000492"/>
    </source>
</evidence>
<evidence type="ECO:0000259" key="10">
    <source>
        <dbReference type="PROSITE" id="PS51195"/>
    </source>
</evidence>
<dbReference type="InterPro" id="IPR014001">
    <property type="entry name" value="Helicase_ATP-bd"/>
</dbReference>
<evidence type="ECO:0000313" key="11">
    <source>
        <dbReference type="EMBL" id="MDO1447500.1"/>
    </source>
</evidence>
<keyword evidence="2 7" id="KW-0378">Hydrolase</keyword>
<evidence type="ECO:0000256" key="3">
    <source>
        <dbReference type="ARBA" id="ARBA00022806"/>
    </source>
</evidence>
<dbReference type="InterPro" id="IPR001650">
    <property type="entry name" value="Helicase_C-like"/>
</dbReference>
<dbReference type="PROSITE" id="PS51192">
    <property type="entry name" value="HELICASE_ATP_BIND_1"/>
    <property type="match status" value="1"/>
</dbReference>
<organism evidence="11 12">
    <name type="scientific">Rhodocytophaga aerolata</name>
    <dbReference type="NCBI Taxonomy" id="455078"/>
    <lineage>
        <taxon>Bacteria</taxon>
        <taxon>Pseudomonadati</taxon>
        <taxon>Bacteroidota</taxon>
        <taxon>Cytophagia</taxon>
        <taxon>Cytophagales</taxon>
        <taxon>Rhodocytophagaceae</taxon>
        <taxon>Rhodocytophaga</taxon>
    </lineage>
</organism>
<evidence type="ECO:0000259" key="8">
    <source>
        <dbReference type="PROSITE" id="PS51192"/>
    </source>
</evidence>
<feature type="domain" description="DEAD-box RNA helicase Q" evidence="10">
    <location>
        <begin position="2"/>
        <end position="30"/>
    </location>
</feature>
<dbReference type="CDD" id="cd00268">
    <property type="entry name" value="DEADc"/>
    <property type="match status" value="1"/>
</dbReference>
<dbReference type="InterPro" id="IPR014014">
    <property type="entry name" value="RNA_helicase_DEAD_Q_motif"/>
</dbReference>
<dbReference type="SUPFAM" id="SSF52540">
    <property type="entry name" value="P-loop containing nucleoside triphosphate hydrolases"/>
    <property type="match status" value="2"/>
</dbReference>
<dbReference type="PROSITE" id="PS51194">
    <property type="entry name" value="HELICASE_CTER"/>
    <property type="match status" value="1"/>
</dbReference>
<comment type="similarity">
    <text evidence="5 7">Belongs to the DEAD box helicase family.</text>
</comment>
<dbReference type="Pfam" id="PF03880">
    <property type="entry name" value="DbpA"/>
    <property type="match status" value="1"/>
</dbReference>
<accession>A0ABT8R5X1</accession>
<evidence type="ECO:0000256" key="2">
    <source>
        <dbReference type="ARBA" id="ARBA00022801"/>
    </source>
</evidence>
<protein>
    <submittedName>
        <fullName evidence="11">DEAD/DEAH box helicase</fullName>
    </submittedName>
</protein>
<dbReference type="PANTHER" id="PTHR47959">
    <property type="entry name" value="ATP-DEPENDENT RNA HELICASE RHLE-RELATED"/>
    <property type="match status" value="1"/>
</dbReference>
<dbReference type="InterPro" id="IPR011545">
    <property type="entry name" value="DEAD/DEAH_box_helicase_dom"/>
</dbReference>
<dbReference type="SMART" id="SM00490">
    <property type="entry name" value="HELICc"/>
    <property type="match status" value="1"/>
</dbReference>
<dbReference type="CDD" id="cd18787">
    <property type="entry name" value="SF2_C_DEAD"/>
    <property type="match status" value="1"/>
</dbReference>
<keyword evidence="1 7" id="KW-0547">Nucleotide-binding</keyword>
<dbReference type="InterPro" id="IPR044742">
    <property type="entry name" value="DEAD/DEAH_RhlB"/>
</dbReference>
<dbReference type="Gene3D" id="3.30.70.330">
    <property type="match status" value="1"/>
</dbReference>
<dbReference type="EMBL" id="JAUKPO010000007">
    <property type="protein sequence ID" value="MDO1447500.1"/>
    <property type="molecule type" value="Genomic_DNA"/>
</dbReference>
<evidence type="ECO:0000256" key="1">
    <source>
        <dbReference type="ARBA" id="ARBA00022741"/>
    </source>
</evidence>
<dbReference type="Gene3D" id="3.40.50.300">
    <property type="entry name" value="P-loop containing nucleotide triphosphate hydrolases"/>
    <property type="match status" value="2"/>
</dbReference>
<evidence type="ECO:0000256" key="5">
    <source>
        <dbReference type="ARBA" id="ARBA00038437"/>
    </source>
</evidence>
<dbReference type="SMART" id="SM00487">
    <property type="entry name" value="DEXDc"/>
    <property type="match status" value="1"/>
</dbReference>
<dbReference type="InterPro" id="IPR000629">
    <property type="entry name" value="RNA-helicase_DEAD-box_CS"/>
</dbReference>
<evidence type="ECO:0000313" key="12">
    <source>
        <dbReference type="Proteomes" id="UP001168528"/>
    </source>
</evidence>
<reference evidence="11" key="1">
    <citation type="submission" date="2023-07" db="EMBL/GenBank/DDBJ databases">
        <title>The genome sequence of Rhodocytophaga aerolata KACC 12507.</title>
        <authorList>
            <person name="Zhang X."/>
        </authorList>
    </citation>
    <scope>NUCLEOTIDE SEQUENCE</scope>
    <source>
        <strain evidence="11">KACC 12507</strain>
    </source>
</reference>